<evidence type="ECO:0000256" key="1">
    <source>
        <dbReference type="SAM" id="SignalP"/>
    </source>
</evidence>
<dbReference type="AlphaFoldDB" id="A0A941D0G3"/>
<reference evidence="3" key="1">
    <citation type="submission" date="2021-01" db="EMBL/GenBank/DDBJ databases">
        <title>Genome sequence of Phenylobacterium sp. 20VBR1 isolated from a valley glaceir, Ny-Alesund, Svalbard.</title>
        <authorList>
            <person name="Thomas F.A."/>
            <person name="Krishnan K.P."/>
            <person name="Sinha R.K."/>
        </authorList>
    </citation>
    <scope>NUCLEOTIDE SEQUENCE</scope>
    <source>
        <strain evidence="3">20VBR1</strain>
    </source>
</reference>
<protein>
    <submittedName>
        <fullName evidence="2">Uncharacterized protein</fullName>
    </submittedName>
</protein>
<keyword evidence="1" id="KW-0732">Signal</keyword>
<feature type="chain" id="PRO_5044462933" evidence="1">
    <location>
        <begin position="21"/>
        <end position="131"/>
    </location>
</feature>
<proteinExistence type="predicted"/>
<organism evidence="2 4">
    <name type="scientific">Phenylobacterium glaciei</name>
    <dbReference type="NCBI Taxonomy" id="2803784"/>
    <lineage>
        <taxon>Bacteria</taxon>
        <taxon>Pseudomonadati</taxon>
        <taxon>Pseudomonadota</taxon>
        <taxon>Alphaproteobacteria</taxon>
        <taxon>Caulobacterales</taxon>
        <taxon>Caulobacteraceae</taxon>
        <taxon>Phenylobacterium</taxon>
    </lineage>
</organism>
<sequence length="131" mass="13290">MKRLLIAAAFALLTTSSASAMGGAGIILDPKCLSDAAWAVDPTAGPIKFFGCRPASEIPAPDADGFTTYTKPMVNGTDGGFTRVKLITLKQPNIVVFNVQDNGGGSGTMSVTVTGVPGPNGVMETSGLTAQ</sequence>
<name>A0A941D0G3_9CAUL</name>
<dbReference type="Proteomes" id="UP000622580">
    <property type="component" value="Unassembled WGS sequence"/>
</dbReference>
<evidence type="ECO:0000313" key="3">
    <source>
        <dbReference type="EMBL" id="QQZ48930.1"/>
    </source>
</evidence>
<evidence type="ECO:0000313" key="2">
    <source>
        <dbReference type="EMBL" id="MBR7620015.1"/>
    </source>
</evidence>
<evidence type="ECO:0000313" key="4">
    <source>
        <dbReference type="Proteomes" id="UP000622580"/>
    </source>
</evidence>
<feature type="signal peptide" evidence="1">
    <location>
        <begin position="1"/>
        <end position="20"/>
    </location>
</feature>
<reference evidence="2" key="2">
    <citation type="submission" date="2021-04" db="EMBL/GenBank/DDBJ databases">
        <title>Draft genome assembly of strain Phenylobacterium sp. 20VBR1 using MiniION and Illumina platforms.</title>
        <authorList>
            <person name="Thomas F.A."/>
            <person name="Krishnan K.P."/>
            <person name="Sinha R.K."/>
        </authorList>
    </citation>
    <scope>NUCLEOTIDE SEQUENCE</scope>
    <source>
        <strain evidence="2">20VBR1</strain>
    </source>
</reference>
<accession>A0A941D0G3</accession>
<gene>
    <name evidence="2" type="ORF">JKL49_11510</name>
    <name evidence="3" type="ORF">JKL49_16760</name>
</gene>
<keyword evidence="4" id="KW-1185">Reference proteome</keyword>
<dbReference type="EMBL" id="JAGSGD010000001">
    <property type="protein sequence ID" value="MBR7620015.1"/>
    <property type="molecule type" value="Genomic_DNA"/>
</dbReference>
<dbReference type="RefSeq" id="WP_215340702.1">
    <property type="nucleotide sequence ID" value="NZ_JAGSGD010000001.1"/>
</dbReference>
<dbReference type="EMBL" id="CP068570">
    <property type="protein sequence ID" value="QQZ48930.1"/>
    <property type="molecule type" value="Genomic_DNA"/>
</dbReference>